<name>A0A0F9FD63_9ZZZZ</name>
<gene>
    <name evidence="1" type="ORF">LCGC14_1967180</name>
</gene>
<comment type="caution">
    <text evidence="1">The sequence shown here is derived from an EMBL/GenBank/DDBJ whole genome shotgun (WGS) entry which is preliminary data.</text>
</comment>
<organism evidence="1">
    <name type="scientific">marine sediment metagenome</name>
    <dbReference type="NCBI Taxonomy" id="412755"/>
    <lineage>
        <taxon>unclassified sequences</taxon>
        <taxon>metagenomes</taxon>
        <taxon>ecological metagenomes</taxon>
    </lineage>
</organism>
<evidence type="ECO:0000313" key="1">
    <source>
        <dbReference type="EMBL" id="KKL84193.1"/>
    </source>
</evidence>
<proteinExistence type="predicted"/>
<accession>A0A0F9FD63</accession>
<dbReference type="AlphaFoldDB" id="A0A0F9FD63"/>
<dbReference type="EMBL" id="LAZR01021770">
    <property type="protein sequence ID" value="KKL84193.1"/>
    <property type="molecule type" value="Genomic_DNA"/>
</dbReference>
<protein>
    <submittedName>
        <fullName evidence="1">Uncharacterized protein</fullName>
    </submittedName>
</protein>
<sequence>MAHLRIPECCKDVPPDMRYWANIELVCQKEQAGWCVPECHKEDYGKYDLVLMVHKDYKPKAKLKAKLKAVK</sequence>
<reference evidence="1" key="1">
    <citation type="journal article" date="2015" name="Nature">
        <title>Complex archaea that bridge the gap between prokaryotes and eukaryotes.</title>
        <authorList>
            <person name="Spang A."/>
            <person name="Saw J.H."/>
            <person name="Jorgensen S.L."/>
            <person name="Zaremba-Niedzwiedzka K."/>
            <person name="Martijn J."/>
            <person name="Lind A.E."/>
            <person name="van Eijk R."/>
            <person name="Schleper C."/>
            <person name="Guy L."/>
            <person name="Ettema T.J."/>
        </authorList>
    </citation>
    <scope>NUCLEOTIDE SEQUENCE</scope>
</reference>